<dbReference type="PANTHER" id="PTHR45668">
    <property type="entry name" value="SERINE/THREONINE-PROTEIN PHOSPHATASE 5-RELATED"/>
    <property type="match status" value="1"/>
</dbReference>
<dbReference type="EMBL" id="KZ308173">
    <property type="protein sequence ID" value="KAG8223777.1"/>
    <property type="molecule type" value="Genomic_DNA"/>
</dbReference>
<comment type="cofactor">
    <cofactor evidence="1">
        <name>Mn(2+)</name>
        <dbReference type="ChEBI" id="CHEBI:29035"/>
    </cofactor>
</comment>
<gene>
    <name evidence="4" type="ORF">J437_LFUL001497</name>
</gene>
<dbReference type="AlphaFoldDB" id="A0A8K0NW23"/>
<protein>
    <submittedName>
        <fullName evidence="4">Uncharacterized protein</fullName>
    </submittedName>
</protein>
<evidence type="ECO:0000313" key="4">
    <source>
        <dbReference type="EMBL" id="KAG8223777.1"/>
    </source>
</evidence>
<dbReference type="InterPro" id="IPR051134">
    <property type="entry name" value="PPP_phosphatase"/>
</dbReference>
<reference evidence="4" key="1">
    <citation type="submission" date="2013-04" db="EMBL/GenBank/DDBJ databases">
        <authorList>
            <person name="Qu J."/>
            <person name="Murali S.C."/>
            <person name="Bandaranaike D."/>
            <person name="Bellair M."/>
            <person name="Blankenburg K."/>
            <person name="Chao H."/>
            <person name="Dinh H."/>
            <person name="Doddapaneni H."/>
            <person name="Downs B."/>
            <person name="Dugan-Rocha S."/>
            <person name="Elkadiri S."/>
            <person name="Gnanaolivu R.D."/>
            <person name="Hernandez B."/>
            <person name="Javaid M."/>
            <person name="Jayaseelan J.C."/>
            <person name="Lee S."/>
            <person name="Li M."/>
            <person name="Ming W."/>
            <person name="Munidasa M."/>
            <person name="Muniz J."/>
            <person name="Nguyen L."/>
            <person name="Ongeri F."/>
            <person name="Osuji N."/>
            <person name="Pu L.-L."/>
            <person name="Puazo M."/>
            <person name="Qu C."/>
            <person name="Quiroz J."/>
            <person name="Raj R."/>
            <person name="Weissenberger G."/>
            <person name="Xin Y."/>
            <person name="Zou X."/>
            <person name="Han Y."/>
            <person name="Richards S."/>
            <person name="Worley K."/>
            <person name="Muzny D."/>
            <person name="Gibbs R."/>
        </authorList>
    </citation>
    <scope>NUCLEOTIDE SEQUENCE</scope>
    <source>
        <strain evidence="4">Sampled in the wild</strain>
    </source>
</reference>
<accession>A0A8K0NW23</accession>
<dbReference type="PANTHER" id="PTHR45668:SF3">
    <property type="entry name" value="SERINE_THREONINE-PROTEIN PHOSPHATASE RDGC"/>
    <property type="match status" value="1"/>
</dbReference>
<keyword evidence="2" id="KW-0479">Metal-binding</keyword>
<evidence type="ECO:0000313" key="5">
    <source>
        <dbReference type="Proteomes" id="UP000792457"/>
    </source>
</evidence>
<keyword evidence="3" id="KW-0464">Manganese</keyword>
<keyword evidence="5" id="KW-1185">Reference proteome</keyword>
<dbReference type="OrthoDB" id="442428at2759"/>
<proteinExistence type="predicted"/>
<comment type="caution">
    <text evidence="4">The sequence shown here is derived from an EMBL/GenBank/DDBJ whole genome shotgun (WGS) entry which is preliminary data.</text>
</comment>
<dbReference type="GO" id="GO:0046872">
    <property type="term" value="F:metal ion binding"/>
    <property type="evidence" value="ECO:0007669"/>
    <property type="project" value="UniProtKB-KW"/>
</dbReference>
<dbReference type="Proteomes" id="UP000792457">
    <property type="component" value="Unassembled WGS sequence"/>
</dbReference>
<evidence type="ECO:0000256" key="1">
    <source>
        <dbReference type="ARBA" id="ARBA00001936"/>
    </source>
</evidence>
<organism evidence="4 5">
    <name type="scientific">Ladona fulva</name>
    <name type="common">Scarce chaser dragonfly</name>
    <name type="synonym">Libellula fulva</name>
    <dbReference type="NCBI Taxonomy" id="123851"/>
    <lineage>
        <taxon>Eukaryota</taxon>
        <taxon>Metazoa</taxon>
        <taxon>Ecdysozoa</taxon>
        <taxon>Arthropoda</taxon>
        <taxon>Hexapoda</taxon>
        <taxon>Insecta</taxon>
        <taxon>Pterygota</taxon>
        <taxon>Palaeoptera</taxon>
        <taxon>Odonata</taxon>
        <taxon>Epiprocta</taxon>
        <taxon>Anisoptera</taxon>
        <taxon>Libelluloidea</taxon>
        <taxon>Libellulidae</taxon>
        <taxon>Ladona</taxon>
    </lineage>
</organism>
<reference evidence="4" key="2">
    <citation type="submission" date="2017-10" db="EMBL/GenBank/DDBJ databases">
        <title>Ladona fulva Genome sequencing and assembly.</title>
        <authorList>
            <person name="Murali S."/>
            <person name="Richards S."/>
            <person name="Bandaranaike D."/>
            <person name="Bellair M."/>
            <person name="Blankenburg K."/>
            <person name="Chao H."/>
            <person name="Dinh H."/>
            <person name="Doddapaneni H."/>
            <person name="Dugan-Rocha S."/>
            <person name="Elkadiri S."/>
            <person name="Gnanaolivu R."/>
            <person name="Hernandez B."/>
            <person name="Skinner E."/>
            <person name="Javaid M."/>
            <person name="Lee S."/>
            <person name="Li M."/>
            <person name="Ming W."/>
            <person name="Munidasa M."/>
            <person name="Muniz J."/>
            <person name="Nguyen L."/>
            <person name="Hughes D."/>
            <person name="Osuji N."/>
            <person name="Pu L.-L."/>
            <person name="Puazo M."/>
            <person name="Qu C."/>
            <person name="Quiroz J."/>
            <person name="Raj R."/>
            <person name="Weissenberger G."/>
            <person name="Xin Y."/>
            <person name="Zou X."/>
            <person name="Han Y."/>
            <person name="Worley K."/>
            <person name="Muzny D."/>
            <person name="Gibbs R."/>
        </authorList>
    </citation>
    <scope>NUCLEOTIDE SEQUENCE</scope>
    <source>
        <strain evidence="4">Sampled in the wild</strain>
    </source>
</reference>
<dbReference type="InterPro" id="IPR029052">
    <property type="entry name" value="Metallo-depent_PP-like"/>
</dbReference>
<dbReference type="SUPFAM" id="SSF56300">
    <property type="entry name" value="Metallo-dependent phosphatases"/>
    <property type="match status" value="1"/>
</dbReference>
<evidence type="ECO:0000256" key="3">
    <source>
        <dbReference type="ARBA" id="ARBA00023211"/>
    </source>
</evidence>
<evidence type="ECO:0000256" key="2">
    <source>
        <dbReference type="ARBA" id="ARBA00022723"/>
    </source>
</evidence>
<sequence>MIRRIRTELEFIQLQCDLIHFEELCRLRFSDSISCNLSDGSLTYVTADCRNGFTDYVDNRCNSPWQLSDSASWAAPLHPRYVAAIVREATIRLKRCPNLNQASTALSRQITICGDIHGKLDDLLIVLHKRVLRFRVKEVIKEA</sequence>
<dbReference type="Gene3D" id="3.60.21.10">
    <property type="match status" value="1"/>
</dbReference>
<name>A0A8K0NW23_LADFU</name>